<evidence type="ECO:0000256" key="1">
    <source>
        <dbReference type="SAM" id="MobiDB-lite"/>
    </source>
</evidence>
<feature type="compositionally biased region" description="Basic residues" evidence="1">
    <location>
        <begin position="319"/>
        <end position="328"/>
    </location>
</feature>
<dbReference type="InterPro" id="IPR033545">
    <property type="entry name" value="CEP89"/>
</dbReference>
<organism evidence="2 3">
    <name type="scientific">Danionella cerebrum</name>
    <dbReference type="NCBI Taxonomy" id="2873325"/>
    <lineage>
        <taxon>Eukaryota</taxon>
        <taxon>Metazoa</taxon>
        <taxon>Chordata</taxon>
        <taxon>Craniata</taxon>
        <taxon>Vertebrata</taxon>
        <taxon>Euteleostomi</taxon>
        <taxon>Actinopterygii</taxon>
        <taxon>Neopterygii</taxon>
        <taxon>Teleostei</taxon>
        <taxon>Ostariophysi</taxon>
        <taxon>Cypriniformes</taxon>
        <taxon>Danionidae</taxon>
        <taxon>Danioninae</taxon>
        <taxon>Danionella</taxon>
    </lineage>
</organism>
<dbReference type="GO" id="GO:0060271">
    <property type="term" value="P:cilium assembly"/>
    <property type="evidence" value="ECO:0007669"/>
    <property type="project" value="InterPro"/>
</dbReference>
<dbReference type="GO" id="GO:0097539">
    <property type="term" value="C:ciliary transition fiber"/>
    <property type="evidence" value="ECO:0007669"/>
    <property type="project" value="TreeGrafter"/>
</dbReference>
<evidence type="ECO:0000313" key="2">
    <source>
        <dbReference type="EMBL" id="TRZ01514.1"/>
    </source>
</evidence>
<dbReference type="PANTHER" id="PTHR36170:SF1">
    <property type="entry name" value="CENTROSOMAL PROTEIN OF 89 KDA"/>
    <property type="match status" value="1"/>
</dbReference>
<dbReference type="Proteomes" id="UP000316079">
    <property type="component" value="Unassembled WGS sequence"/>
</dbReference>
<dbReference type="EMBL" id="SRMA01024086">
    <property type="protein sequence ID" value="TRZ01514.1"/>
    <property type="molecule type" value="Genomic_DNA"/>
</dbReference>
<sequence length="410" mass="46002">MICLAHDEDDKNPKSRKVVKKPSFLSWGLKNKQKSSSTLSLPNADYSGPWSRPCSRQQYICLTDTYRIQMTQLSPQRGSLMRTMTSRINFSFRRKEKEHFRNIAHGLIPAATIAPRPAVPRTPPPRSPNPSPERPRSALAAAILSSSLTGRTVAIPPPRHRSYSESDCSRADSQTGFEPYAATALYTRDRWPDSASGRPPALSPGQTDHYEDEDSDELEGLDRDDPLYQSIEKQARDEDINVVYAVPIKPKKDQSYSGVDEEAEDSAFEIGSPLQTEEETAFQEGAPHTQPSPLRQPRSASCANMASPELDQLSPQSNRSRKSSKRKSLQMDSPLIRNDRDMNPETVGVLHSTLEVQQALVKELREQTQILSQERQTLEKRCAQQSQHIAHLQQERGNSSGASDLMRFHT</sequence>
<feature type="compositionally biased region" description="Pro residues" evidence="1">
    <location>
        <begin position="117"/>
        <end position="132"/>
    </location>
</feature>
<dbReference type="GO" id="GO:0007268">
    <property type="term" value="P:chemical synaptic transmission"/>
    <property type="evidence" value="ECO:0007669"/>
    <property type="project" value="InterPro"/>
</dbReference>
<keyword evidence="3" id="KW-1185">Reference proteome</keyword>
<feature type="compositionally biased region" description="Polar residues" evidence="1">
    <location>
        <begin position="289"/>
        <end position="304"/>
    </location>
</feature>
<dbReference type="STRING" id="623744.A0A553RH69"/>
<feature type="region of interest" description="Disordered" evidence="1">
    <location>
        <begin position="149"/>
        <end position="176"/>
    </location>
</feature>
<feature type="region of interest" description="Disordered" evidence="1">
    <location>
        <begin position="188"/>
        <end position="222"/>
    </location>
</feature>
<evidence type="ECO:0000313" key="3">
    <source>
        <dbReference type="Proteomes" id="UP000316079"/>
    </source>
</evidence>
<feature type="region of interest" description="Disordered" evidence="1">
    <location>
        <begin position="390"/>
        <end position="410"/>
    </location>
</feature>
<feature type="region of interest" description="Disordered" evidence="1">
    <location>
        <begin position="277"/>
        <end position="343"/>
    </location>
</feature>
<dbReference type="PANTHER" id="PTHR36170">
    <property type="entry name" value="CENTROSOMAL PROTEIN OF 89 KDA"/>
    <property type="match status" value="1"/>
</dbReference>
<feature type="region of interest" description="Disordered" evidence="1">
    <location>
        <begin position="112"/>
        <end position="136"/>
    </location>
</feature>
<comment type="caution">
    <text evidence="2">The sequence shown here is derived from an EMBL/GenBank/DDBJ whole genome shotgun (WGS) entry which is preliminary data.</text>
</comment>
<accession>A0A553RH69</accession>
<reference evidence="2 3" key="1">
    <citation type="journal article" date="2019" name="Sci. Data">
        <title>Hybrid genome assembly and annotation of Danionella translucida.</title>
        <authorList>
            <person name="Kadobianskyi M."/>
            <person name="Schulze L."/>
            <person name="Schuelke M."/>
            <person name="Judkewitz B."/>
        </authorList>
    </citation>
    <scope>NUCLEOTIDE SEQUENCE [LARGE SCALE GENOMIC DNA]</scope>
    <source>
        <strain evidence="2 3">Bolton</strain>
    </source>
</reference>
<feature type="compositionally biased region" description="Acidic residues" evidence="1">
    <location>
        <begin position="210"/>
        <end position="219"/>
    </location>
</feature>
<dbReference type="GO" id="GO:0045202">
    <property type="term" value="C:synapse"/>
    <property type="evidence" value="ECO:0007669"/>
    <property type="project" value="GOC"/>
</dbReference>
<gene>
    <name evidence="2" type="ORF">DNTS_007829</name>
</gene>
<dbReference type="OrthoDB" id="6622877at2759"/>
<protein>
    <submittedName>
        <fullName evidence="2">Uncharacterized protein</fullName>
    </submittedName>
</protein>
<dbReference type="GO" id="GO:0007005">
    <property type="term" value="P:mitochondrion organization"/>
    <property type="evidence" value="ECO:0007669"/>
    <property type="project" value="InterPro"/>
</dbReference>
<name>A0A553RH69_9TELE</name>
<proteinExistence type="predicted"/>
<dbReference type="GO" id="GO:0005814">
    <property type="term" value="C:centriole"/>
    <property type="evidence" value="ECO:0007669"/>
    <property type="project" value="InterPro"/>
</dbReference>
<dbReference type="AlphaFoldDB" id="A0A553RH69"/>